<keyword evidence="3" id="KW-1003">Cell membrane</keyword>
<dbReference type="RefSeq" id="WP_346163132.1">
    <property type="nucleotide sequence ID" value="NZ_BAAAOQ010000012.1"/>
</dbReference>
<evidence type="ECO:0000256" key="3">
    <source>
        <dbReference type="ARBA" id="ARBA00022475"/>
    </source>
</evidence>
<feature type="transmembrane region" description="Helical" evidence="8">
    <location>
        <begin position="362"/>
        <end position="381"/>
    </location>
</feature>
<keyword evidence="5 8" id="KW-1133">Transmembrane helix</keyword>
<feature type="transmembrane region" description="Helical" evidence="8">
    <location>
        <begin position="21"/>
        <end position="41"/>
    </location>
</feature>
<comment type="subcellular location">
    <subcellularLocation>
        <location evidence="1">Cell membrane</location>
        <topology evidence="1">Multi-pass membrane protein</topology>
    </subcellularLocation>
</comment>
<keyword evidence="6 8" id="KW-0472">Membrane</keyword>
<evidence type="ECO:0000256" key="7">
    <source>
        <dbReference type="SAM" id="MobiDB-lite"/>
    </source>
</evidence>
<dbReference type="InterPro" id="IPR010290">
    <property type="entry name" value="TM_effector"/>
</dbReference>
<feature type="transmembrane region" description="Helical" evidence="8">
    <location>
        <begin position="263"/>
        <end position="284"/>
    </location>
</feature>
<evidence type="ECO:0000313" key="9">
    <source>
        <dbReference type="EMBL" id="GAA2197876.1"/>
    </source>
</evidence>
<dbReference type="InterPro" id="IPR036259">
    <property type="entry name" value="MFS_trans_sf"/>
</dbReference>
<evidence type="ECO:0000256" key="5">
    <source>
        <dbReference type="ARBA" id="ARBA00022989"/>
    </source>
</evidence>
<dbReference type="PANTHER" id="PTHR23513">
    <property type="entry name" value="INTEGRAL MEMBRANE EFFLUX PROTEIN-RELATED"/>
    <property type="match status" value="1"/>
</dbReference>
<evidence type="ECO:0000256" key="1">
    <source>
        <dbReference type="ARBA" id="ARBA00004651"/>
    </source>
</evidence>
<gene>
    <name evidence="9" type="ORF">GCM10009787_38190</name>
</gene>
<keyword evidence="2" id="KW-0813">Transport</keyword>
<evidence type="ECO:0000256" key="8">
    <source>
        <dbReference type="SAM" id="Phobius"/>
    </source>
</evidence>
<dbReference type="CDD" id="cd06173">
    <property type="entry name" value="MFS_MefA_like"/>
    <property type="match status" value="1"/>
</dbReference>
<feature type="transmembrane region" description="Helical" evidence="8">
    <location>
        <begin position="61"/>
        <end position="78"/>
    </location>
</feature>
<dbReference type="PANTHER" id="PTHR23513:SF6">
    <property type="entry name" value="MAJOR FACILITATOR SUPERFAMILY ASSOCIATED DOMAIN-CONTAINING PROTEIN"/>
    <property type="match status" value="1"/>
</dbReference>
<reference evidence="9 10" key="1">
    <citation type="journal article" date="2019" name="Int. J. Syst. Evol. Microbiol.">
        <title>The Global Catalogue of Microorganisms (GCM) 10K type strain sequencing project: providing services to taxonomists for standard genome sequencing and annotation.</title>
        <authorList>
            <consortium name="The Broad Institute Genomics Platform"/>
            <consortium name="The Broad Institute Genome Sequencing Center for Infectious Disease"/>
            <person name="Wu L."/>
            <person name="Ma J."/>
        </authorList>
    </citation>
    <scope>NUCLEOTIDE SEQUENCE [LARGE SCALE GENOMIC DNA]</scope>
    <source>
        <strain evidence="9 10">JCM 14924</strain>
    </source>
</reference>
<sequence>MRHTRLRPERRRTPTGERDFRRLWAGDAVSQLGSQITLFALPYTAVSVLHAPGGQLGLLQALYTLPFLLVPLPVGLWLDHRPLRGVLIAVHLCCALLVLSVPLASAAGTLGLAQLHLVAALGGAATVTAEIAMFALLPRLVAADRLAWANSRLNAGLAVAVTAGPGLAVWLTTLLGAPNALLADCLTYLFCAGALGRITHRQPSRPVRRDGGRLRPELTAGLRVVLGYAPLRRIAVHAALFNACAQAVNVALVVHLVRDQHLGGLYGVVLVCGGLGGTAGALLAPPLIRRLGHGRAALAAATVAAPAFWLVPAADGTRATVLAVSSAGLCAGSAGAGALGVVSTTVRHLASPPALHARVSAAFRLVSFALVPVGALAGGLLVDGLGARATLWAAPAAMMTALLPLLTRPVRALHHVERQDRRAQHGLPGPGVTASRPPG</sequence>
<dbReference type="EMBL" id="BAAAOQ010000012">
    <property type="protein sequence ID" value="GAA2197876.1"/>
    <property type="molecule type" value="Genomic_DNA"/>
</dbReference>
<comment type="caution">
    <text evidence="9">The sequence shown here is derived from an EMBL/GenBank/DDBJ whole genome shotgun (WGS) entry which is preliminary data.</text>
</comment>
<name>A0ABN3BM23_9ACTN</name>
<dbReference type="Gene3D" id="1.20.1250.20">
    <property type="entry name" value="MFS general substrate transporter like domains"/>
    <property type="match status" value="1"/>
</dbReference>
<keyword evidence="4 8" id="KW-0812">Transmembrane</keyword>
<feature type="transmembrane region" description="Helical" evidence="8">
    <location>
        <begin position="320"/>
        <end position="342"/>
    </location>
</feature>
<feature type="transmembrane region" description="Helical" evidence="8">
    <location>
        <begin position="387"/>
        <end position="406"/>
    </location>
</feature>
<evidence type="ECO:0000256" key="2">
    <source>
        <dbReference type="ARBA" id="ARBA00022448"/>
    </source>
</evidence>
<organism evidence="9 10">
    <name type="scientific">Streptomyces bangladeshensis</name>
    <dbReference type="NCBI Taxonomy" id="295352"/>
    <lineage>
        <taxon>Bacteria</taxon>
        <taxon>Bacillati</taxon>
        <taxon>Actinomycetota</taxon>
        <taxon>Actinomycetes</taxon>
        <taxon>Kitasatosporales</taxon>
        <taxon>Streptomycetaceae</taxon>
        <taxon>Streptomyces</taxon>
    </lineage>
</organism>
<protein>
    <submittedName>
        <fullName evidence="9">MFS transporter</fullName>
    </submittedName>
</protein>
<dbReference type="Proteomes" id="UP001501391">
    <property type="component" value="Unassembled WGS sequence"/>
</dbReference>
<feature type="transmembrane region" description="Helical" evidence="8">
    <location>
        <begin position="117"/>
        <end position="141"/>
    </location>
</feature>
<dbReference type="SUPFAM" id="SSF103473">
    <property type="entry name" value="MFS general substrate transporter"/>
    <property type="match status" value="1"/>
</dbReference>
<feature type="transmembrane region" description="Helical" evidence="8">
    <location>
        <begin position="85"/>
        <end position="105"/>
    </location>
</feature>
<feature type="transmembrane region" description="Helical" evidence="8">
    <location>
        <begin position="296"/>
        <end position="314"/>
    </location>
</feature>
<proteinExistence type="predicted"/>
<feature type="region of interest" description="Disordered" evidence="7">
    <location>
        <begin position="418"/>
        <end position="439"/>
    </location>
</feature>
<evidence type="ECO:0000256" key="4">
    <source>
        <dbReference type="ARBA" id="ARBA00022692"/>
    </source>
</evidence>
<feature type="transmembrane region" description="Helical" evidence="8">
    <location>
        <begin position="153"/>
        <end position="175"/>
    </location>
</feature>
<keyword evidence="10" id="KW-1185">Reference proteome</keyword>
<feature type="transmembrane region" description="Helical" evidence="8">
    <location>
        <begin position="181"/>
        <end position="199"/>
    </location>
</feature>
<evidence type="ECO:0000256" key="6">
    <source>
        <dbReference type="ARBA" id="ARBA00023136"/>
    </source>
</evidence>
<accession>A0ABN3BM23</accession>
<feature type="transmembrane region" description="Helical" evidence="8">
    <location>
        <begin position="234"/>
        <end position="257"/>
    </location>
</feature>
<evidence type="ECO:0000313" key="10">
    <source>
        <dbReference type="Proteomes" id="UP001501391"/>
    </source>
</evidence>
<dbReference type="Pfam" id="PF05977">
    <property type="entry name" value="MFS_3"/>
    <property type="match status" value="1"/>
</dbReference>